<evidence type="ECO:0008006" key="3">
    <source>
        <dbReference type="Google" id="ProtNLM"/>
    </source>
</evidence>
<evidence type="ECO:0000313" key="1">
    <source>
        <dbReference type="EMBL" id="AAP77472.1"/>
    </source>
</evidence>
<keyword evidence="2" id="KW-1185">Reference proteome</keyword>
<proteinExistence type="predicted"/>
<evidence type="ECO:0000313" key="2">
    <source>
        <dbReference type="Proteomes" id="UP000002495"/>
    </source>
</evidence>
<dbReference type="AlphaFoldDB" id="Q7VHT8"/>
<reference evidence="1 2" key="1">
    <citation type="journal article" date="2003" name="Proc. Natl. Acad. Sci. U.S.A.">
        <title>The complete genome sequence of the carcinogenic bacterium Helicobacter hepaticus.</title>
        <authorList>
            <person name="Suerbaum S."/>
            <person name="Josenhans C."/>
            <person name="Sterzenbach T."/>
            <person name="Drescher B."/>
            <person name="Brandt P."/>
            <person name="Bell M."/>
            <person name="Droege M."/>
            <person name="Fartmann B."/>
            <person name="Fischer H.-P."/>
            <person name="Ge Z."/>
            <person name="Hoerster A."/>
            <person name="Holland R."/>
            <person name="Klein K."/>
            <person name="Koenig J."/>
            <person name="Macko L."/>
            <person name="Mendz G.L."/>
            <person name="Nyakatura G."/>
            <person name="Schauer D.B."/>
            <person name="Shen Z."/>
            <person name="Weber J."/>
            <person name="Frosch M."/>
            <person name="Fox J.G."/>
        </authorList>
    </citation>
    <scope>NUCLEOTIDE SEQUENCE [LARGE SCALE GENOMIC DNA]</scope>
    <source>
        <strain evidence="2">ATCC 51449 / 3B1</strain>
    </source>
</reference>
<protein>
    <recommendedName>
        <fullName evidence="3">Flagellar protein FlgN</fullName>
    </recommendedName>
</protein>
<name>Q7VHT8_HELHP</name>
<organism evidence="1 2">
    <name type="scientific">Helicobacter hepaticus (strain ATCC 51449 / 3B1)</name>
    <dbReference type="NCBI Taxonomy" id="235279"/>
    <lineage>
        <taxon>Bacteria</taxon>
        <taxon>Pseudomonadati</taxon>
        <taxon>Campylobacterota</taxon>
        <taxon>Epsilonproteobacteria</taxon>
        <taxon>Campylobacterales</taxon>
        <taxon>Helicobacteraceae</taxon>
        <taxon>Helicobacter</taxon>
    </lineage>
</organism>
<dbReference type="KEGG" id="hhe:HH_0875"/>
<dbReference type="eggNOG" id="ENOG5031939">
    <property type="taxonomic scope" value="Bacteria"/>
</dbReference>
<dbReference type="Proteomes" id="UP000002495">
    <property type="component" value="Chromosome"/>
</dbReference>
<dbReference type="OrthoDB" id="5334106at2"/>
<dbReference type="EMBL" id="AE017125">
    <property type="protein sequence ID" value="AAP77472.1"/>
    <property type="molecule type" value="Genomic_DNA"/>
</dbReference>
<gene>
    <name evidence="1" type="ordered locus">HH_0875</name>
</gene>
<sequence>MLHTYINGAISDLKALIELTKLDNADIQIANHQAIFDRIQQKDDLVKEFETKKSLLHREMLILCDKNPHKTLKEILDEKASQLLDDMRNTLEELKILNTHYARSAFAVSEFYNSLIQRVIPHENNGYEHHRPQSHLLKTQA</sequence>
<dbReference type="HOGENOM" id="CLU_145326_0_0_7"/>
<dbReference type="RefSeq" id="WP_011115715.1">
    <property type="nucleotide sequence ID" value="NC_004917.1"/>
</dbReference>
<accession>Q7VHT8</accession>
<dbReference type="STRING" id="235279.HH_0875"/>